<evidence type="ECO:0000256" key="2">
    <source>
        <dbReference type="SAM" id="Phobius"/>
    </source>
</evidence>
<keyword evidence="2" id="KW-0812">Transmembrane</keyword>
<evidence type="ECO:0000256" key="1">
    <source>
        <dbReference type="SAM" id="MobiDB-lite"/>
    </source>
</evidence>
<evidence type="ECO:0000313" key="3">
    <source>
        <dbReference type="EMBL" id="KAJ6440909.1"/>
    </source>
</evidence>
<evidence type="ECO:0000313" key="4">
    <source>
        <dbReference type="Proteomes" id="UP001163105"/>
    </source>
</evidence>
<organism evidence="3 4">
    <name type="scientific">Purpureocillium lavendulum</name>
    <dbReference type="NCBI Taxonomy" id="1247861"/>
    <lineage>
        <taxon>Eukaryota</taxon>
        <taxon>Fungi</taxon>
        <taxon>Dikarya</taxon>
        <taxon>Ascomycota</taxon>
        <taxon>Pezizomycotina</taxon>
        <taxon>Sordariomycetes</taxon>
        <taxon>Hypocreomycetidae</taxon>
        <taxon>Hypocreales</taxon>
        <taxon>Ophiocordycipitaceae</taxon>
        <taxon>Purpureocillium</taxon>
    </lineage>
</organism>
<feature type="transmembrane region" description="Helical" evidence="2">
    <location>
        <begin position="122"/>
        <end position="143"/>
    </location>
</feature>
<keyword evidence="2" id="KW-0472">Membrane</keyword>
<keyword evidence="3" id="KW-0378">Hydrolase</keyword>
<protein>
    <submittedName>
        <fullName evidence="3">Sentrin/SUMO-specific protease</fullName>
    </submittedName>
</protein>
<dbReference type="Proteomes" id="UP001163105">
    <property type="component" value="Unassembled WGS sequence"/>
</dbReference>
<comment type="caution">
    <text evidence="3">The sequence shown here is derived from an EMBL/GenBank/DDBJ whole genome shotgun (WGS) entry which is preliminary data.</text>
</comment>
<reference evidence="3" key="1">
    <citation type="submission" date="2023-01" db="EMBL/GenBank/DDBJ databases">
        <title>The growth and conidiation of Purpureocillium lavendulum are regulated by nitrogen source and histone H3K14 acetylation.</title>
        <authorList>
            <person name="Tang P."/>
            <person name="Han J."/>
            <person name="Zhang C."/>
            <person name="Tang P."/>
            <person name="Qi F."/>
            <person name="Zhang K."/>
            <person name="Liang L."/>
        </authorList>
    </citation>
    <scope>NUCLEOTIDE SEQUENCE</scope>
    <source>
        <strain evidence="3">YMF1.00683</strain>
    </source>
</reference>
<dbReference type="GO" id="GO:0006508">
    <property type="term" value="P:proteolysis"/>
    <property type="evidence" value="ECO:0007669"/>
    <property type="project" value="UniProtKB-KW"/>
</dbReference>
<feature type="region of interest" description="Disordered" evidence="1">
    <location>
        <begin position="1"/>
        <end position="29"/>
    </location>
</feature>
<proteinExistence type="predicted"/>
<name>A0AB34FP84_9HYPO</name>
<dbReference type="GO" id="GO:0008233">
    <property type="term" value="F:peptidase activity"/>
    <property type="evidence" value="ECO:0007669"/>
    <property type="project" value="UniProtKB-KW"/>
</dbReference>
<sequence length="339" mass="39385">MAPTKRTAKSKPANASRSDGSPPVPFKRPPEVLESFASGLNEKHVYVTHIDSKPAAFKRKIFLVPVAMNICVSLLFVWRMYAILPWYWQLVVSAFGYQSDATFPASQSTWSELSWEVGKRGVTMFIDFMLFVFVWPWPVEFAAGQRHGNPMLWRRKVGFREKEIYVRRSRDWDRLLRGDIFKDADSRKILTAYVQQATSPLLQEQKTGYLLMNSHWDLDWEAMIYAHELVDTKAAALEAFKNVVLVHHKDYGWLCYDLKMGSAVEEDDKRRQVFAFRDALTAMGKEDLFYRWVEIVQFEATQPGGFGPEKQEEAAKKIRDMFEKENINFDELWKEAVGN</sequence>
<keyword evidence="3" id="KW-0645">Protease</keyword>
<accession>A0AB34FP84</accession>
<dbReference type="AlphaFoldDB" id="A0AB34FP84"/>
<keyword evidence="4" id="KW-1185">Reference proteome</keyword>
<dbReference type="EMBL" id="JAQHRD010000005">
    <property type="protein sequence ID" value="KAJ6440909.1"/>
    <property type="molecule type" value="Genomic_DNA"/>
</dbReference>
<keyword evidence="2" id="KW-1133">Transmembrane helix</keyword>
<feature type="transmembrane region" description="Helical" evidence="2">
    <location>
        <begin position="61"/>
        <end position="81"/>
    </location>
</feature>
<gene>
    <name evidence="3" type="ORF">O9K51_06701</name>
</gene>